<feature type="domain" description="Peptidase S54 rhomboid" evidence="8">
    <location>
        <begin position="42"/>
        <end position="191"/>
    </location>
</feature>
<keyword evidence="4" id="KW-0378">Hydrolase</keyword>
<keyword evidence="5 7" id="KW-1133">Transmembrane helix</keyword>
<dbReference type="STRING" id="1003.SAMN04488541_104715"/>
<dbReference type="Proteomes" id="UP000199513">
    <property type="component" value="Unassembled WGS sequence"/>
</dbReference>
<organism evidence="9 10">
    <name type="scientific">Thermoflexibacter ruber</name>
    <dbReference type="NCBI Taxonomy" id="1003"/>
    <lineage>
        <taxon>Bacteria</taxon>
        <taxon>Pseudomonadati</taxon>
        <taxon>Bacteroidota</taxon>
        <taxon>Cytophagia</taxon>
        <taxon>Cytophagales</taxon>
        <taxon>Thermoflexibacteraceae</taxon>
        <taxon>Thermoflexibacter</taxon>
    </lineage>
</organism>
<dbReference type="SUPFAM" id="SSF144091">
    <property type="entry name" value="Rhomboid-like"/>
    <property type="match status" value="1"/>
</dbReference>
<proteinExistence type="inferred from homology"/>
<keyword evidence="10" id="KW-1185">Reference proteome</keyword>
<evidence type="ECO:0000256" key="1">
    <source>
        <dbReference type="ARBA" id="ARBA00004141"/>
    </source>
</evidence>
<keyword evidence="6 7" id="KW-0472">Membrane</keyword>
<dbReference type="GO" id="GO:0006508">
    <property type="term" value="P:proteolysis"/>
    <property type="evidence" value="ECO:0007669"/>
    <property type="project" value="UniProtKB-KW"/>
</dbReference>
<reference evidence="10" key="1">
    <citation type="submission" date="2016-10" db="EMBL/GenBank/DDBJ databases">
        <authorList>
            <person name="Varghese N."/>
            <person name="Submissions S."/>
        </authorList>
    </citation>
    <scope>NUCLEOTIDE SEQUENCE [LARGE SCALE GENOMIC DNA]</scope>
    <source>
        <strain>GEY</strain>
        <strain evidence="10">DSM 9560</strain>
    </source>
</reference>
<feature type="transmembrane region" description="Helical" evidence="7">
    <location>
        <begin position="177"/>
        <end position="201"/>
    </location>
</feature>
<dbReference type="AlphaFoldDB" id="A0A1I2JCG0"/>
<dbReference type="InterPro" id="IPR035952">
    <property type="entry name" value="Rhomboid-like_sf"/>
</dbReference>
<dbReference type="OrthoDB" id="9807874at2"/>
<evidence type="ECO:0000256" key="2">
    <source>
        <dbReference type="ARBA" id="ARBA00009045"/>
    </source>
</evidence>
<dbReference type="Pfam" id="PF01694">
    <property type="entry name" value="Rhomboid"/>
    <property type="match status" value="1"/>
</dbReference>
<feature type="transmembrane region" description="Helical" evidence="7">
    <location>
        <begin position="44"/>
        <end position="71"/>
    </location>
</feature>
<protein>
    <submittedName>
        <fullName evidence="9">Membrane associated serine protease, rhomboid family</fullName>
    </submittedName>
</protein>
<dbReference type="GO" id="GO:0004252">
    <property type="term" value="F:serine-type endopeptidase activity"/>
    <property type="evidence" value="ECO:0007669"/>
    <property type="project" value="InterPro"/>
</dbReference>
<comment type="subcellular location">
    <subcellularLocation>
        <location evidence="1">Membrane</location>
        <topology evidence="1">Multi-pass membrane protein</topology>
    </subcellularLocation>
</comment>
<feature type="transmembrane region" description="Helical" evidence="7">
    <location>
        <begin position="141"/>
        <end position="165"/>
    </location>
</feature>
<gene>
    <name evidence="9" type="ORF">SAMN04488541_104715</name>
</gene>
<comment type="similarity">
    <text evidence="2">Belongs to the peptidase S54 family.</text>
</comment>
<dbReference type="InterPro" id="IPR050925">
    <property type="entry name" value="Rhomboid_protease_S54"/>
</dbReference>
<feature type="transmembrane region" description="Helical" evidence="7">
    <location>
        <begin position="116"/>
        <end position="135"/>
    </location>
</feature>
<dbReference type="Gene3D" id="1.20.1540.10">
    <property type="entry name" value="Rhomboid-like"/>
    <property type="match status" value="1"/>
</dbReference>
<evidence type="ECO:0000256" key="7">
    <source>
        <dbReference type="SAM" id="Phobius"/>
    </source>
</evidence>
<evidence type="ECO:0000313" key="9">
    <source>
        <dbReference type="EMBL" id="SFF52214.1"/>
    </source>
</evidence>
<dbReference type="InterPro" id="IPR022764">
    <property type="entry name" value="Peptidase_S54_rhomboid_dom"/>
</dbReference>
<dbReference type="GO" id="GO:0016020">
    <property type="term" value="C:membrane"/>
    <property type="evidence" value="ECO:0007669"/>
    <property type="project" value="UniProtKB-SubCell"/>
</dbReference>
<feature type="transmembrane region" description="Helical" evidence="7">
    <location>
        <begin position="6"/>
        <end position="23"/>
    </location>
</feature>
<keyword evidence="9" id="KW-0645">Protease</keyword>
<evidence type="ECO:0000256" key="6">
    <source>
        <dbReference type="ARBA" id="ARBA00023136"/>
    </source>
</evidence>
<feature type="transmembrane region" description="Helical" evidence="7">
    <location>
        <begin position="83"/>
        <end position="104"/>
    </location>
</feature>
<dbReference type="PANTHER" id="PTHR43731">
    <property type="entry name" value="RHOMBOID PROTEASE"/>
    <property type="match status" value="1"/>
</dbReference>
<dbReference type="EMBL" id="FONY01000047">
    <property type="protein sequence ID" value="SFF52214.1"/>
    <property type="molecule type" value="Genomic_DNA"/>
</dbReference>
<dbReference type="PANTHER" id="PTHR43731:SF14">
    <property type="entry name" value="PRESENILIN-ASSOCIATED RHOMBOID-LIKE PROTEIN, MITOCHONDRIAL"/>
    <property type="match status" value="1"/>
</dbReference>
<dbReference type="RefSeq" id="WP_091549117.1">
    <property type="nucleotide sequence ID" value="NZ_FONY01000047.1"/>
</dbReference>
<evidence type="ECO:0000313" key="10">
    <source>
        <dbReference type="Proteomes" id="UP000199513"/>
    </source>
</evidence>
<accession>A0A1I2JCG0</accession>
<evidence type="ECO:0000256" key="3">
    <source>
        <dbReference type="ARBA" id="ARBA00022692"/>
    </source>
</evidence>
<evidence type="ECO:0000259" key="8">
    <source>
        <dbReference type="Pfam" id="PF01694"/>
    </source>
</evidence>
<sequence length="211" mass="24085">MLDFPITSFFIAVTVIISYMAFSNETLSNKLIMNPYRVAKRKEYYRFISSGFIHNGYVHLIFNMITFFFFARWIESYFAYKHGLLVGGIYMVALYLAGIVVSDIPTYFQYKNLPHYNSLGASGGVAAVLFATILYEPLNPIYIYGVIKIPGFIIGAVYVIYSYFYSKGSEDNINHSAHLYGALFGFFFAVAVEPVALVDFFEKIAAWKFTF</sequence>
<name>A0A1I2JCG0_9BACT</name>
<keyword evidence="3 7" id="KW-0812">Transmembrane</keyword>
<evidence type="ECO:0000256" key="4">
    <source>
        <dbReference type="ARBA" id="ARBA00022801"/>
    </source>
</evidence>
<evidence type="ECO:0000256" key="5">
    <source>
        <dbReference type="ARBA" id="ARBA00022989"/>
    </source>
</evidence>